<evidence type="ECO:0000256" key="2">
    <source>
        <dbReference type="ARBA" id="ARBA00022964"/>
    </source>
</evidence>
<dbReference type="InterPro" id="IPR050770">
    <property type="entry name" value="Intradiol_RC_Dioxygenase"/>
</dbReference>
<dbReference type="InterPro" id="IPR015889">
    <property type="entry name" value="Intradiol_dOase_core"/>
</dbReference>
<accession>A0ABU9ASH7</accession>
<evidence type="ECO:0000256" key="3">
    <source>
        <dbReference type="ARBA" id="ARBA00023002"/>
    </source>
</evidence>
<dbReference type="Pfam" id="PF00775">
    <property type="entry name" value="Dioxygenase_C"/>
    <property type="match status" value="1"/>
</dbReference>
<keyword evidence="6" id="KW-1185">Reference proteome</keyword>
<feature type="domain" description="Intradiol ring-cleavage dioxygenases" evidence="4">
    <location>
        <begin position="82"/>
        <end position="110"/>
    </location>
</feature>
<dbReference type="Proteomes" id="UP001371305">
    <property type="component" value="Unassembled WGS sequence"/>
</dbReference>
<dbReference type="PROSITE" id="PS00083">
    <property type="entry name" value="INTRADIOL_DIOXYGENAS"/>
    <property type="match status" value="1"/>
</dbReference>
<sequence>MNERKPLPVYIPVSRRRFFKSMAAASAGFTLPGFLAEALTQSPIVTQGPYYPLADDIPLDKDNDLVQLTDHLSSATGIVTYVTGRVLDSSGNPVKNALVECWHADNEGDYLYSTGTGRNAACDANFAGFGQFITGSSGYFKFRTIKAGLYTGRTRHFHWGVTLPGQTTRACTQTGWNEVAYAANGTQWATQNSNDNVFASLTAAQKSAILLSFLPVAGTTTGEVYANWDFVSGLTPLEPTYPAPGGFVATGTPVVGPSNTVRYKLTIPAYTGYCYEIYGNPTMADLEWKALPFSITQTGTIDRHKHVATAEGSLSIYVEAKATKGFYKVAFRVPGANTGTP</sequence>
<gene>
    <name evidence="5" type="ORF">WKV53_06405</name>
</gene>
<keyword evidence="2" id="KW-0223">Dioxygenase</keyword>
<comment type="similarity">
    <text evidence="1">Belongs to the intradiol ring-cleavage dioxygenase family.</text>
</comment>
<evidence type="ECO:0000313" key="5">
    <source>
        <dbReference type="EMBL" id="MEK7950116.1"/>
    </source>
</evidence>
<comment type="caution">
    <text evidence="5">The sequence shown here is derived from an EMBL/GenBank/DDBJ whole genome shotgun (WGS) entry which is preliminary data.</text>
</comment>
<keyword evidence="3" id="KW-0560">Oxidoreductase</keyword>
<evidence type="ECO:0000256" key="1">
    <source>
        <dbReference type="ARBA" id="ARBA00007825"/>
    </source>
</evidence>
<name>A0ABU9ASH7_9BACT</name>
<protein>
    <recommendedName>
        <fullName evidence="4">Intradiol ring-cleavage dioxygenases domain-containing protein</fullName>
    </recommendedName>
</protein>
<dbReference type="EMBL" id="JBBUKT010000002">
    <property type="protein sequence ID" value="MEK7950116.1"/>
    <property type="molecule type" value="Genomic_DNA"/>
</dbReference>
<evidence type="ECO:0000259" key="4">
    <source>
        <dbReference type="PROSITE" id="PS00083"/>
    </source>
</evidence>
<dbReference type="InterPro" id="IPR006311">
    <property type="entry name" value="TAT_signal"/>
</dbReference>
<evidence type="ECO:0000313" key="6">
    <source>
        <dbReference type="Proteomes" id="UP001371305"/>
    </source>
</evidence>
<dbReference type="PROSITE" id="PS51318">
    <property type="entry name" value="TAT"/>
    <property type="match status" value="1"/>
</dbReference>
<dbReference type="InterPro" id="IPR000627">
    <property type="entry name" value="Intradiol_dOase_C"/>
</dbReference>
<reference evidence="5 6" key="1">
    <citation type="submission" date="2024-04" db="EMBL/GenBank/DDBJ databases">
        <title>Luteolibacter sp. isolated from soil.</title>
        <authorList>
            <person name="An J."/>
        </authorList>
    </citation>
    <scope>NUCLEOTIDE SEQUENCE [LARGE SCALE GENOMIC DNA]</scope>
    <source>
        <strain evidence="5 6">Y139</strain>
    </source>
</reference>
<dbReference type="PANTHER" id="PTHR33711:SF9">
    <property type="entry name" value="PROTOCATECHUATE 3,4-DIOXYGENASE ALPHA CHAIN"/>
    <property type="match status" value="1"/>
</dbReference>
<proteinExistence type="inferred from homology"/>
<dbReference type="SUPFAM" id="SSF49482">
    <property type="entry name" value="Aromatic compound dioxygenase"/>
    <property type="match status" value="1"/>
</dbReference>
<dbReference type="RefSeq" id="WP_341403529.1">
    <property type="nucleotide sequence ID" value="NZ_JBBUKT010000002.1"/>
</dbReference>
<dbReference type="PANTHER" id="PTHR33711">
    <property type="entry name" value="DIOXYGENASE, PUTATIVE (AFU_ORTHOLOGUE AFUA_2G02910)-RELATED"/>
    <property type="match status" value="1"/>
</dbReference>
<dbReference type="Gene3D" id="2.60.130.10">
    <property type="entry name" value="Aromatic compound dioxygenase"/>
    <property type="match status" value="1"/>
</dbReference>
<organism evidence="5 6">
    <name type="scientific">Luteolibacter soli</name>
    <dbReference type="NCBI Taxonomy" id="3135280"/>
    <lineage>
        <taxon>Bacteria</taxon>
        <taxon>Pseudomonadati</taxon>
        <taxon>Verrucomicrobiota</taxon>
        <taxon>Verrucomicrobiia</taxon>
        <taxon>Verrucomicrobiales</taxon>
        <taxon>Verrucomicrobiaceae</taxon>
        <taxon>Luteolibacter</taxon>
    </lineage>
</organism>